<feature type="transmembrane region" description="Helical" evidence="1">
    <location>
        <begin position="6"/>
        <end position="26"/>
    </location>
</feature>
<protein>
    <submittedName>
        <fullName evidence="2">Uncharacterized protein</fullName>
    </submittedName>
</protein>
<feature type="transmembrane region" description="Helical" evidence="1">
    <location>
        <begin position="33"/>
        <end position="50"/>
    </location>
</feature>
<name>A0ABT9ZV73_9BACI</name>
<evidence type="ECO:0000313" key="3">
    <source>
        <dbReference type="Proteomes" id="UP001230005"/>
    </source>
</evidence>
<proteinExistence type="predicted"/>
<keyword evidence="3" id="KW-1185">Reference proteome</keyword>
<evidence type="ECO:0000256" key="1">
    <source>
        <dbReference type="SAM" id="Phobius"/>
    </source>
</evidence>
<dbReference type="RefSeq" id="WP_307325337.1">
    <property type="nucleotide sequence ID" value="NZ_JAUSUG010000007.1"/>
</dbReference>
<keyword evidence="1" id="KW-0812">Transmembrane</keyword>
<accession>A0ABT9ZV73</accession>
<evidence type="ECO:0000313" key="2">
    <source>
        <dbReference type="EMBL" id="MDQ0254840.1"/>
    </source>
</evidence>
<gene>
    <name evidence="2" type="ORF">J2S74_002219</name>
</gene>
<organism evidence="2 3">
    <name type="scientific">Evansella vedderi</name>
    <dbReference type="NCBI Taxonomy" id="38282"/>
    <lineage>
        <taxon>Bacteria</taxon>
        <taxon>Bacillati</taxon>
        <taxon>Bacillota</taxon>
        <taxon>Bacilli</taxon>
        <taxon>Bacillales</taxon>
        <taxon>Bacillaceae</taxon>
        <taxon>Evansella</taxon>
    </lineage>
</organism>
<dbReference type="Proteomes" id="UP001230005">
    <property type="component" value="Unassembled WGS sequence"/>
</dbReference>
<sequence>MKKYLFYTLLSFLTLLLITIGIGMVTTMHWTEASFFVGAGGMLISFFFSSSGDGFSRASTAAVIESTNGSYVQENEKPKLSLNPFLIGAVAYFLISFLFPYI</sequence>
<reference evidence="2 3" key="1">
    <citation type="submission" date="2023-07" db="EMBL/GenBank/DDBJ databases">
        <title>Genomic Encyclopedia of Type Strains, Phase IV (KMG-IV): sequencing the most valuable type-strain genomes for metagenomic binning, comparative biology and taxonomic classification.</title>
        <authorList>
            <person name="Goeker M."/>
        </authorList>
    </citation>
    <scope>NUCLEOTIDE SEQUENCE [LARGE SCALE GENOMIC DNA]</scope>
    <source>
        <strain evidence="2 3">DSM 9768</strain>
    </source>
</reference>
<dbReference type="EMBL" id="JAUSUG010000007">
    <property type="protein sequence ID" value="MDQ0254840.1"/>
    <property type="molecule type" value="Genomic_DNA"/>
</dbReference>
<feature type="transmembrane region" description="Helical" evidence="1">
    <location>
        <begin position="82"/>
        <end position="101"/>
    </location>
</feature>
<comment type="caution">
    <text evidence="2">The sequence shown here is derived from an EMBL/GenBank/DDBJ whole genome shotgun (WGS) entry which is preliminary data.</text>
</comment>
<keyword evidence="1" id="KW-1133">Transmembrane helix</keyword>
<keyword evidence="1" id="KW-0472">Membrane</keyword>